<proteinExistence type="predicted"/>
<dbReference type="Proteomes" id="UP001143910">
    <property type="component" value="Unassembled WGS sequence"/>
</dbReference>
<protein>
    <submittedName>
        <fullName evidence="1">Uncharacterized protein</fullName>
    </submittedName>
</protein>
<gene>
    <name evidence="1" type="ORF">NQ176_g4606</name>
</gene>
<comment type="caution">
    <text evidence="1">The sequence shown here is derived from an EMBL/GenBank/DDBJ whole genome shotgun (WGS) entry which is preliminary data.</text>
</comment>
<accession>A0ACC1NDV2</accession>
<organism evidence="1 2">
    <name type="scientific">Zarea fungicola</name>
    <dbReference type="NCBI Taxonomy" id="93591"/>
    <lineage>
        <taxon>Eukaryota</taxon>
        <taxon>Fungi</taxon>
        <taxon>Dikarya</taxon>
        <taxon>Ascomycota</taxon>
        <taxon>Pezizomycotina</taxon>
        <taxon>Sordariomycetes</taxon>
        <taxon>Hypocreomycetidae</taxon>
        <taxon>Hypocreales</taxon>
        <taxon>Cordycipitaceae</taxon>
        <taxon>Zarea</taxon>
    </lineage>
</organism>
<sequence>MTLKHPTETYHKKPYPAIDPNRPELSQNGRTVLITGGATGIGFAIARAFVAASASRIILVGRRASKLDDAIANLQRLSGAQSTNLVQRSCDVTELDQVAKLWAKLAEEGIVVDTMVVNAATIGSAGSVLERGTLNVWQDFTMNVRAVMDFTERFYKQTGKGASDKKYLVNVSSSAIHEWAGRAKALQSYGLTKNAGTLYMQQVARAIPVTEMQVISIHPGSILTEAARKAGYDENSGVPWDDENLPGRYAVWAASPEAEKLHGRFVWVHWDVAQLLSGASLKRIEDEDDYLKIGVIGLA</sequence>
<evidence type="ECO:0000313" key="1">
    <source>
        <dbReference type="EMBL" id="KAJ2977026.1"/>
    </source>
</evidence>
<name>A0ACC1NDV2_9HYPO</name>
<keyword evidence="2" id="KW-1185">Reference proteome</keyword>
<reference evidence="1" key="1">
    <citation type="submission" date="2022-08" db="EMBL/GenBank/DDBJ databases">
        <title>Genome Sequence of Lecanicillium fungicola.</title>
        <authorList>
            <person name="Buettner E."/>
        </authorList>
    </citation>
    <scope>NUCLEOTIDE SEQUENCE</scope>
    <source>
        <strain evidence="1">Babe33</strain>
    </source>
</reference>
<evidence type="ECO:0000313" key="2">
    <source>
        <dbReference type="Proteomes" id="UP001143910"/>
    </source>
</evidence>
<dbReference type="EMBL" id="JANJQO010000515">
    <property type="protein sequence ID" value="KAJ2977026.1"/>
    <property type="molecule type" value="Genomic_DNA"/>
</dbReference>